<protein>
    <recommendedName>
        <fullName evidence="1">Methyltransferase domain-containing protein</fullName>
    </recommendedName>
</protein>
<feature type="domain" description="Methyltransferase" evidence="1">
    <location>
        <begin position="47"/>
        <end position="157"/>
    </location>
</feature>
<name>A0A1F7UT02_9BACT</name>
<dbReference type="STRING" id="1802401.A3B21_03755"/>
<evidence type="ECO:0000313" key="3">
    <source>
        <dbReference type="Proteomes" id="UP000176897"/>
    </source>
</evidence>
<dbReference type="InterPro" id="IPR025714">
    <property type="entry name" value="Methyltranfer_dom"/>
</dbReference>
<gene>
    <name evidence="2" type="ORF">A3B21_03755</name>
</gene>
<reference evidence="2 3" key="1">
    <citation type="journal article" date="2016" name="Nat. Commun.">
        <title>Thousands of microbial genomes shed light on interconnected biogeochemical processes in an aquifer system.</title>
        <authorList>
            <person name="Anantharaman K."/>
            <person name="Brown C.T."/>
            <person name="Hug L.A."/>
            <person name="Sharon I."/>
            <person name="Castelle C.J."/>
            <person name="Probst A.J."/>
            <person name="Thomas B.C."/>
            <person name="Singh A."/>
            <person name="Wilkins M.J."/>
            <person name="Karaoz U."/>
            <person name="Brodie E.L."/>
            <person name="Williams K.H."/>
            <person name="Hubbard S.S."/>
            <person name="Banfield J.F."/>
        </authorList>
    </citation>
    <scope>NUCLEOTIDE SEQUENCE [LARGE SCALE GENOMIC DNA]</scope>
</reference>
<evidence type="ECO:0000259" key="1">
    <source>
        <dbReference type="Pfam" id="PF13847"/>
    </source>
</evidence>
<evidence type="ECO:0000313" key="2">
    <source>
        <dbReference type="EMBL" id="OGL80854.1"/>
    </source>
</evidence>
<dbReference type="InterPro" id="IPR029063">
    <property type="entry name" value="SAM-dependent_MTases_sf"/>
</dbReference>
<dbReference type="SUPFAM" id="SSF53335">
    <property type="entry name" value="S-adenosyl-L-methionine-dependent methyltransferases"/>
    <property type="match status" value="1"/>
</dbReference>
<comment type="caution">
    <text evidence="2">The sequence shown here is derived from an EMBL/GenBank/DDBJ whole genome shotgun (WGS) entry which is preliminary data.</text>
</comment>
<dbReference type="Pfam" id="PF13847">
    <property type="entry name" value="Methyltransf_31"/>
    <property type="match status" value="1"/>
</dbReference>
<dbReference type="Gene3D" id="3.40.50.150">
    <property type="entry name" value="Vaccinia Virus protein VP39"/>
    <property type="match status" value="1"/>
</dbReference>
<dbReference type="AlphaFoldDB" id="A0A1F7UT02"/>
<dbReference type="PANTHER" id="PTHR43861:SF1">
    <property type="entry name" value="TRANS-ACONITATE 2-METHYLTRANSFERASE"/>
    <property type="match status" value="1"/>
</dbReference>
<dbReference type="Proteomes" id="UP000176897">
    <property type="component" value="Unassembled WGS sequence"/>
</dbReference>
<proteinExistence type="predicted"/>
<accession>A0A1F7UT02</accession>
<sequence>MRWKLGFGARIYNWYGKHALVYAAGSWLVFLGKEQKLRQRAVEAMGIKKGDTVLDLACGNGKNFALLENAVGAEGQIIAFDYSVGMLDAARSRTNAHNWHNIEFAQGDAAKLNLPANRLDGALCTLGLSAMPDHESAILRVATALKDGARFAVLDAKKFDGFWRIFNPLLRFLFVYTTNWDYRKNIPLTLNKVFGNARIDSFNSGSIFIAVSQKS</sequence>
<dbReference type="EMBL" id="MGEJ01000013">
    <property type="protein sequence ID" value="OGL80854.1"/>
    <property type="molecule type" value="Genomic_DNA"/>
</dbReference>
<dbReference type="PANTHER" id="PTHR43861">
    <property type="entry name" value="TRANS-ACONITATE 2-METHYLTRANSFERASE-RELATED"/>
    <property type="match status" value="1"/>
</dbReference>
<organism evidence="2 3">
    <name type="scientific">Candidatus Uhrbacteria bacterium RIFCSPLOWO2_01_FULL_47_24</name>
    <dbReference type="NCBI Taxonomy" id="1802401"/>
    <lineage>
        <taxon>Bacteria</taxon>
        <taxon>Candidatus Uhriibacteriota</taxon>
    </lineage>
</organism>
<dbReference type="CDD" id="cd02440">
    <property type="entry name" value="AdoMet_MTases"/>
    <property type="match status" value="1"/>
</dbReference>